<dbReference type="AlphaFoldDB" id="A0A923E8P3"/>
<dbReference type="PROSITE" id="PS50967">
    <property type="entry name" value="HRDC"/>
    <property type="match status" value="1"/>
</dbReference>
<dbReference type="SMART" id="SM00341">
    <property type="entry name" value="HRDC"/>
    <property type="match status" value="1"/>
</dbReference>
<dbReference type="GO" id="GO:0016787">
    <property type="term" value="F:hydrolase activity"/>
    <property type="evidence" value="ECO:0007669"/>
    <property type="project" value="UniProtKB-KW"/>
</dbReference>
<dbReference type="InterPro" id="IPR029491">
    <property type="entry name" value="Helicase_HTH"/>
</dbReference>
<dbReference type="InterPro" id="IPR010997">
    <property type="entry name" value="HRDC-like_sf"/>
</dbReference>
<organism evidence="20 21">
    <name type="scientific">Clostridium tetanomorphum</name>
    <dbReference type="NCBI Taxonomy" id="1553"/>
    <lineage>
        <taxon>Bacteria</taxon>
        <taxon>Bacillati</taxon>
        <taxon>Bacillota</taxon>
        <taxon>Clostridia</taxon>
        <taxon>Eubacteriales</taxon>
        <taxon>Clostridiaceae</taxon>
        <taxon>Clostridium</taxon>
    </lineage>
</organism>
<dbReference type="GO" id="GO:0006310">
    <property type="term" value="P:DNA recombination"/>
    <property type="evidence" value="ECO:0007669"/>
    <property type="project" value="UniProtKB-UniRule"/>
</dbReference>
<dbReference type="SMART" id="SM00956">
    <property type="entry name" value="RQC"/>
    <property type="match status" value="1"/>
</dbReference>
<evidence type="ECO:0000256" key="14">
    <source>
        <dbReference type="ARBA" id="ARBA00023235"/>
    </source>
</evidence>
<name>A0A923E8P3_CLOTT</name>
<dbReference type="InterPro" id="IPR018982">
    <property type="entry name" value="RQC_domain"/>
</dbReference>
<keyword evidence="11" id="KW-0238">DNA-binding</keyword>
<dbReference type="CDD" id="cd17920">
    <property type="entry name" value="DEXHc_RecQ"/>
    <property type="match status" value="1"/>
</dbReference>
<dbReference type="InterPro" id="IPR014001">
    <property type="entry name" value="Helicase_ATP-bd"/>
</dbReference>
<dbReference type="CDD" id="cd18794">
    <property type="entry name" value="SF2_C_RecQ"/>
    <property type="match status" value="1"/>
</dbReference>
<evidence type="ECO:0000256" key="1">
    <source>
        <dbReference type="ARBA" id="ARBA00001946"/>
    </source>
</evidence>
<dbReference type="InterPro" id="IPR032284">
    <property type="entry name" value="RecQ_Zn-bd"/>
</dbReference>
<evidence type="ECO:0000256" key="9">
    <source>
        <dbReference type="ARBA" id="ARBA00022833"/>
    </source>
</evidence>
<dbReference type="SUPFAM" id="SSF46785">
    <property type="entry name" value="Winged helix' DNA-binding domain"/>
    <property type="match status" value="1"/>
</dbReference>
<gene>
    <name evidence="20" type="primary">recQ</name>
    <name evidence="20" type="ORF">HGG79_05840</name>
</gene>
<dbReference type="GO" id="GO:0006281">
    <property type="term" value="P:DNA repair"/>
    <property type="evidence" value="ECO:0007669"/>
    <property type="project" value="UniProtKB-KW"/>
</dbReference>
<evidence type="ECO:0000256" key="5">
    <source>
        <dbReference type="ARBA" id="ARBA00022741"/>
    </source>
</evidence>
<protein>
    <recommendedName>
        <fullName evidence="16">DNA helicase RecQ</fullName>
        <ecNumber evidence="16">5.6.2.4</ecNumber>
    </recommendedName>
</protein>
<evidence type="ECO:0000313" key="21">
    <source>
        <dbReference type="Proteomes" id="UP000563151"/>
    </source>
</evidence>
<comment type="caution">
    <text evidence="20">The sequence shown here is derived from an EMBL/GenBank/DDBJ whole genome shotgun (WGS) entry which is preliminary data.</text>
</comment>
<dbReference type="InterPro" id="IPR011545">
    <property type="entry name" value="DEAD/DEAH_box_helicase_dom"/>
</dbReference>
<dbReference type="PANTHER" id="PTHR13710">
    <property type="entry name" value="DNA HELICASE RECQ FAMILY MEMBER"/>
    <property type="match status" value="1"/>
</dbReference>
<dbReference type="InterPro" id="IPR002121">
    <property type="entry name" value="HRDC_dom"/>
</dbReference>
<dbReference type="NCBIfam" id="TIGR00614">
    <property type="entry name" value="recQ_fam"/>
    <property type="match status" value="1"/>
</dbReference>
<dbReference type="InterPro" id="IPR044876">
    <property type="entry name" value="HRDC_dom_sf"/>
</dbReference>
<evidence type="ECO:0000259" key="19">
    <source>
        <dbReference type="PROSITE" id="PS51194"/>
    </source>
</evidence>
<dbReference type="InterPro" id="IPR001650">
    <property type="entry name" value="Helicase_C-like"/>
</dbReference>
<evidence type="ECO:0000259" key="17">
    <source>
        <dbReference type="PROSITE" id="PS50967"/>
    </source>
</evidence>
<proteinExistence type="inferred from homology"/>
<dbReference type="PROSITE" id="PS51192">
    <property type="entry name" value="HELICASE_ATP_BIND_1"/>
    <property type="match status" value="1"/>
</dbReference>
<dbReference type="Gene3D" id="3.40.50.300">
    <property type="entry name" value="P-loop containing nucleotide triphosphate hydrolases"/>
    <property type="match status" value="2"/>
</dbReference>
<evidence type="ECO:0000256" key="15">
    <source>
        <dbReference type="ARBA" id="ARBA00034617"/>
    </source>
</evidence>
<dbReference type="InterPro" id="IPR004589">
    <property type="entry name" value="DNA_helicase_ATP-dep_RecQ"/>
</dbReference>
<dbReference type="RefSeq" id="WP_035144321.1">
    <property type="nucleotide sequence ID" value="NZ_JAAZWO010000005.1"/>
</dbReference>
<dbReference type="Gene3D" id="1.10.10.10">
    <property type="entry name" value="Winged helix-like DNA-binding domain superfamily/Winged helix DNA-binding domain"/>
    <property type="match status" value="1"/>
</dbReference>
<keyword evidence="8 20" id="KW-0347">Helicase</keyword>
<dbReference type="Pfam" id="PF16124">
    <property type="entry name" value="RecQ_Zn_bind"/>
    <property type="match status" value="1"/>
</dbReference>
<keyword evidence="21" id="KW-1185">Reference proteome</keyword>
<dbReference type="SUPFAM" id="SSF47819">
    <property type="entry name" value="HRDC-like"/>
    <property type="match status" value="1"/>
</dbReference>
<dbReference type="Proteomes" id="UP000563151">
    <property type="component" value="Unassembled WGS sequence"/>
</dbReference>
<dbReference type="Pfam" id="PF00570">
    <property type="entry name" value="HRDC"/>
    <property type="match status" value="1"/>
</dbReference>
<evidence type="ECO:0000256" key="7">
    <source>
        <dbReference type="ARBA" id="ARBA00022801"/>
    </source>
</evidence>
<dbReference type="GO" id="GO:0043138">
    <property type="term" value="F:3'-5' DNA helicase activity"/>
    <property type="evidence" value="ECO:0007669"/>
    <property type="project" value="UniProtKB-EC"/>
</dbReference>
<dbReference type="GO" id="GO:0043590">
    <property type="term" value="C:bacterial nucleoid"/>
    <property type="evidence" value="ECO:0007669"/>
    <property type="project" value="TreeGrafter"/>
</dbReference>
<keyword evidence="5" id="KW-0547">Nucleotide-binding</keyword>
<evidence type="ECO:0000256" key="3">
    <source>
        <dbReference type="ARBA" id="ARBA00005446"/>
    </source>
</evidence>
<dbReference type="SMART" id="SM00490">
    <property type="entry name" value="HELICc"/>
    <property type="match status" value="1"/>
</dbReference>
<dbReference type="InterPro" id="IPR036388">
    <property type="entry name" value="WH-like_DNA-bd_sf"/>
</dbReference>
<dbReference type="InterPro" id="IPR027417">
    <property type="entry name" value="P-loop_NTPase"/>
</dbReference>
<dbReference type="Gene3D" id="1.10.150.80">
    <property type="entry name" value="HRDC domain"/>
    <property type="match status" value="1"/>
</dbReference>
<evidence type="ECO:0000259" key="18">
    <source>
        <dbReference type="PROSITE" id="PS51192"/>
    </source>
</evidence>
<dbReference type="Pfam" id="PF00271">
    <property type="entry name" value="Helicase_C"/>
    <property type="match status" value="1"/>
</dbReference>
<accession>A0A923E8P3</accession>
<dbReference type="NCBIfam" id="TIGR01389">
    <property type="entry name" value="recQ"/>
    <property type="match status" value="1"/>
</dbReference>
<dbReference type="GO" id="GO:0003677">
    <property type="term" value="F:DNA binding"/>
    <property type="evidence" value="ECO:0007669"/>
    <property type="project" value="UniProtKB-KW"/>
</dbReference>
<keyword evidence="12" id="KW-0233">DNA recombination</keyword>
<evidence type="ECO:0000256" key="12">
    <source>
        <dbReference type="ARBA" id="ARBA00023172"/>
    </source>
</evidence>
<dbReference type="Pfam" id="PF09382">
    <property type="entry name" value="RQC"/>
    <property type="match status" value="1"/>
</dbReference>
<keyword evidence="6" id="KW-0227">DNA damage</keyword>
<dbReference type="EMBL" id="JAAZWO010000005">
    <property type="protein sequence ID" value="MBC2397297.1"/>
    <property type="molecule type" value="Genomic_DNA"/>
</dbReference>
<keyword evidence="9" id="KW-0862">Zinc</keyword>
<dbReference type="Pfam" id="PF14493">
    <property type="entry name" value="HTH_40"/>
    <property type="match status" value="1"/>
</dbReference>
<dbReference type="FunFam" id="3.40.50.300:FF:000296">
    <property type="entry name" value="ATP-dependent DNA helicase RecQ"/>
    <property type="match status" value="1"/>
</dbReference>
<feature type="domain" description="Helicase ATP-binding" evidence="18">
    <location>
        <begin position="26"/>
        <end position="195"/>
    </location>
</feature>
<keyword evidence="10" id="KW-0067">ATP-binding</keyword>
<feature type="domain" description="Helicase C-terminal" evidence="19">
    <location>
        <begin position="219"/>
        <end position="363"/>
    </location>
</feature>
<keyword evidence="4" id="KW-0479">Metal-binding</keyword>
<dbReference type="GO" id="GO:0030894">
    <property type="term" value="C:replisome"/>
    <property type="evidence" value="ECO:0007669"/>
    <property type="project" value="TreeGrafter"/>
</dbReference>
<evidence type="ECO:0000256" key="6">
    <source>
        <dbReference type="ARBA" id="ARBA00022763"/>
    </source>
</evidence>
<evidence type="ECO:0000256" key="4">
    <source>
        <dbReference type="ARBA" id="ARBA00022723"/>
    </source>
</evidence>
<dbReference type="PANTHER" id="PTHR13710:SF105">
    <property type="entry name" value="ATP-DEPENDENT DNA HELICASE Q1"/>
    <property type="match status" value="1"/>
</dbReference>
<keyword evidence="14" id="KW-0413">Isomerase</keyword>
<dbReference type="Pfam" id="PF00270">
    <property type="entry name" value="DEAD"/>
    <property type="match status" value="1"/>
</dbReference>
<keyword evidence="13" id="KW-0234">DNA repair</keyword>
<dbReference type="PROSITE" id="PS51194">
    <property type="entry name" value="HELICASE_CTER"/>
    <property type="match status" value="1"/>
</dbReference>
<dbReference type="EC" id="5.6.2.4" evidence="16"/>
<dbReference type="InterPro" id="IPR006293">
    <property type="entry name" value="DNA_helicase_ATP-dep_RecQ_bac"/>
</dbReference>
<dbReference type="InterPro" id="IPR036390">
    <property type="entry name" value="WH_DNA-bd_sf"/>
</dbReference>
<dbReference type="GO" id="GO:0006260">
    <property type="term" value="P:DNA replication"/>
    <property type="evidence" value="ECO:0007669"/>
    <property type="project" value="InterPro"/>
</dbReference>
<dbReference type="GO" id="GO:0005524">
    <property type="term" value="F:ATP binding"/>
    <property type="evidence" value="ECO:0007669"/>
    <property type="project" value="UniProtKB-KW"/>
</dbReference>
<dbReference type="SUPFAM" id="SSF52540">
    <property type="entry name" value="P-loop containing nucleoside triphosphate hydrolases"/>
    <property type="match status" value="1"/>
</dbReference>
<keyword evidence="7 20" id="KW-0378">Hydrolase</keyword>
<feature type="domain" description="HRDC" evidence="17">
    <location>
        <begin position="514"/>
        <end position="594"/>
    </location>
</feature>
<evidence type="ECO:0000256" key="11">
    <source>
        <dbReference type="ARBA" id="ARBA00023125"/>
    </source>
</evidence>
<comment type="cofactor">
    <cofactor evidence="1">
        <name>Mg(2+)</name>
        <dbReference type="ChEBI" id="CHEBI:18420"/>
    </cofactor>
</comment>
<evidence type="ECO:0000256" key="2">
    <source>
        <dbReference type="ARBA" id="ARBA00001947"/>
    </source>
</evidence>
<comment type="cofactor">
    <cofactor evidence="2">
        <name>Zn(2+)</name>
        <dbReference type="ChEBI" id="CHEBI:29105"/>
    </cofactor>
</comment>
<evidence type="ECO:0000256" key="16">
    <source>
        <dbReference type="NCBIfam" id="TIGR01389"/>
    </source>
</evidence>
<evidence type="ECO:0000256" key="13">
    <source>
        <dbReference type="ARBA" id="ARBA00023204"/>
    </source>
</evidence>
<dbReference type="GO" id="GO:0005737">
    <property type="term" value="C:cytoplasm"/>
    <property type="evidence" value="ECO:0007669"/>
    <property type="project" value="TreeGrafter"/>
</dbReference>
<evidence type="ECO:0000313" key="20">
    <source>
        <dbReference type="EMBL" id="MBC2397297.1"/>
    </source>
</evidence>
<reference evidence="20 21" key="1">
    <citation type="submission" date="2020-04" db="EMBL/GenBank/DDBJ databases">
        <title>Genomic insights into acetone-butanol-ethanol (ABE) fermentation by sequencing solventogenic clostridia strains.</title>
        <authorList>
            <person name="Brown S."/>
        </authorList>
    </citation>
    <scope>NUCLEOTIDE SEQUENCE [LARGE SCALE GENOMIC DNA]</scope>
    <source>
        <strain evidence="20 21">DJ011</strain>
    </source>
</reference>
<evidence type="ECO:0000256" key="10">
    <source>
        <dbReference type="ARBA" id="ARBA00022840"/>
    </source>
</evidence>
<dbReference type="SMART" id="SM00487">
    <property type="entry name" value="DEXDc"/>
    <property type="match status" value="1"/>
</dbReference>
<comment type="similarity">
    <text evidence="3">Belongs to the helicase family. RecQ subfamily.</text>
</comment>
<comment type="catalytic activity">
    <reaction evidence="15">
        <text>Couples ATP hydrolysis with the unwinding of duplex DNA by translocating in the 3'-5' direction.</text>
        <dbReference type="EC" id="5.6.2.4"/>
    </reaction>
</comment>
<dbReference type="GO" id="GO:0009432">
    <property type="term" value="P:SOS response"/>
    <property type="evidence" value="ECO:0007669"/>
    <property type="project" value="UniProtKB-UniRule"/>
</dbReference>
<sequence length="712" mass="81902">MLGNAKEVLKKYFGYDEFRGAQEKVIESILNSKDTVAIMPTGAGKSICYQIPALLKDGVTIVISPLISLMKDQVDSLKELGIETTYINSSLSNLEIEERIFNAEQGFYKLLYIAPERLEAENFCNRLSNLHISLVAVDEAHCVSQWGHDFRPSYTKISKFIDKLFPRPVIGAFTATATEVVRKDILSLLALKEPNVFVTGFDRENLNFTVIKGEDKEGFIYDYLENNKGKIGIIYTSTRKEAEALYNKLKNKGYKVGVYHAGLSDEDRKRVQEDFSFDNIDIIVATNAFGMGIDKSNVRFVIHYNIPKNMEAYYQEAGRAGRDGEESECILLFSPQDIHIQKYFIDESLLPPDRKNYEYNKLRAMVDYCYTSKCLRAFILEYFGEIDVMDKCNNCSNCNDNREVKDITIEAQKIFSCVYRMKERFGVNMVGDVLKGSKNKKVLSAGLNELSTYGIMSEFSQKQIVALINKLIADEYLLTTDDKYPIVKLKPKSYNVLKGKEPVFMKVTKAIKKPKADNMLLEILKSLRKEISQREGVPPFMIFHDSTLKELSEYMPADKDSLLKIKGVGERKAEVYGDRFIDTINKYIEDNHLERENHRKDYEENNIHNEVKVKTHIITYNLYKEGKSLDEIVKERNLSIVTIQQHLFKCLDEGMDVNIDDFIPKDYEEIILNAIKKIGGNKLKPIKEVLPPEVDYMWIKSVWYKHMKEKIG</sequence>
<evidence type="ECO:0000256" key="8">
    <source>
        <dbReference type="ARBA" id="ARBA00022806"/>
    </source>
</evidence>
<dbReference type="GO" id="GO:0046872">
    <property type="term" value="F:metal ion binding"/>
    <property type="evidence" value="ECO:0007669"/>
    <property type="project" value="UniProtKB-KW"/>
</dbReference>
<dbReference type="GO" id="GO:0009378">
    <property type="term" value="F:four-way junction helicase activity"/>
    <property type="evidence" value="ECO:0007669"/>
    <property type="project" value="TreeGrafter"/>
</dbReference>